<comment type="caution">
    <text evidence="3">The sequence shown here is derived from an EMBL/GenBank/DDBJ whole genome shotgun (WGS) entry which is preliminary data.</text>
</comment>
<protein>
    <recommendedName>
        <fullName evidence="2">Cuticle protein CPCFC domain-containing protein</fullName>
    </recommendedName>
</protein>
<name>A0AAN7VEV1_9COLE</name>
<dbReference type="InterPro" id="IPR033778">
    <property type="entry name" value="CPCFC"/>
</dbReference>
<feature type="domain" description="Cuticle protein CPCFC" evidence="2">
    <location>
        <begin position="142"/>
        <end position="157"/>
    </location>
</feature>
<evidence type="ECO:0000256" key="1">
    <source>
        <dbReference type="SAM" id="SignalP"/>
    </source>
</evidence>
<organism evidence="3 4">
    <name type="scientific">Pyrocoelia pectoralis</name>
    <dbReference type="NCBI Taxonomy" id="417401"/>
    <lineage>
        <taxon>Eukaryota</taxon>
        <taxon>Metazoa</taxon>
        <taxon>Ecdysozoa</taxon>
        <taxon>Arthropoda</taxon>
        <taxon>Hexapoda</taxon>
        <taxon>Insecta</taxon>
        <taxon>Pterygota</taxon>
        <taxon>Neoptera</taxon>
        <taxon>Endopterygota</taxon>
        <taxon>Coleoptera</taxon>
        <taxon>Polyphaga</taxon>
        <taxon>Elateriformia</taxon>
        <taxon>Elateroidea</taxon>
        <taxon>Lampyridae</taxon>
        <taxon>Lampyrinae</taxon>
        <taxon>Pyrocoelia</taxon>
    </lineage>
</organism>
<feature type="signal peptide" evidence="1">
    <location>
        <begin position="1"/>
        <end position="17"/>
    </location>
</feature>
<reference evidence="3 4" key="1">
    <citation type="journal article" date="2024" name="Insects">
        <title>An Improved Chromosome-Level Genome Assembly of the Firefly Pyrocoelia pectoralis.</title>
        <authorList>
            <person name="Fu X."/>
            <person name="Meyer-Rochow V.B."/>
            <person name="Ballantyne L."/>
            <person name="Zhu X."/>
        </authorList>
    </citation>
    <scope>NUCLEOTIDE SEQUENCE [LARGE SCALE GENOMIC DNA]</scope>
    <source>
        <strain evidence="3">XCY_ONT2</strain>
    </source>
</reference>
<dbReference type="Pfam" id="PF17223">
    <property type="entry name" value="CPCFC"/>
    <property type="match status" value="2"/>
</dbReference>
<evidence type="ECO:0000313" key="4">
    <source>
        <dbReference type="Proteomes" id="UP001329430"/>
    </source>
</evidence>
<dbReference type="EMBL" id="JAVRBK010000002">
    <property type="protein sequence ID" value="KAK5647305.1"/>
    <property type="molecule type" value="Genomic_DNA"/>
</dbReference>
<sequence>MFVKLALFSCFVAAVLAVYNGPLAGGVPASLFPAGISPHACPNYPHCSNPSVAANPNAPAPAFAPAPAHYGQYNPGPVAYQGGYDQNALNSGVYTGDGDYHGEGLAESGAFGDVSQGYNSAPAYNPAPAPAQYAHQPAAALPAGVSAQSCPNYPYCH</sequence>
<evidence type="ECO:0000259" key="2">
    <source>
        <dbReference type="Pfam" id="PF17223"/>
    </source>
</evidence>
<dbReference type="AlphaFoldDB" id="A0AAN7VEV1"/>
<dbReference type="Proteomes" id="UP001329430">
    <property type="component" value="Chromosome 2"/>
</dbReference>
<accession>A0AAN7VEV1</accession>
<feature type="chain" id="PRO_5042981890" description="Cuticle protein CPCFC domain-containing protein" evidence="1">
    <location>
        <begin position="18"/>
        <end position="157"/>
    </location>
</feature>
<feature type="domain" description="Cuticle protein CPCFC" evidence="2">
    <location>
        <begin position="32"/>
        <end position="48"/>
    </location>
</feature>
<evidence type="ECO:0000313" key="3">
    <source>
        <dbReference type="EMBL" id="KAK5647305.1"/>
    </source>
</evidence>
<proteinExistence type="predicted"/>
<keyword evidence="1" id="KW-0732">Signal</keyword>
<dbReference type="GO" id="GO:0042302">
    <property type="term" value="F:structural constituent of cuticle"/>
    <property type="evidence" value="ECO:0007669"/>
    <property type="project" value="InterPro"/>
</dbReference>
<gene>
    <name evidence="3" type="ORF">RI129_002197</name>
</gene>
<keyword evidence="4" id="KW-1185">Reference proteome</keyword>